<dbReference type="InterPro" id="IPR001872">
    <property type="entry name" value="Peptidase_A8"/>
</dbReference>
<dbReference type="NCBIfam" id="TIGR00077">
    <property type="entry name" value="lspA"/>
    <property type="match status" value="1"/>
</dbReference>
<feature type="active site" evidence="9">
    <location>
        <position position="186"/>
    </location>
</feature>
<comment type="pathway">
    <text evidence="9">Protein modification; lipoprotein biosynthesis (signal peptide cleavage).</text>
</comment>
<dbReference type="AlphaFoldDB" id="A0A2S8F7V0"/>
<feature type="transmembrane region" description="Helical" evidence="9">
    <location>
        <begin position="136"/>
        <end position="154"/>
    </location>
</feature>
<feature type="active site" evidence="9">
    <location>
        <position position="167"/>
    </location>
</feature>
<dbReference type="EC" id="3.4.23.36" evidence="9"/>
<comment type="similarity">
    <text evidence="1 9 10">Belongs to the peptidase A8 family.</text>
</comment>
<evidence type="ECO:0000256" key="10">
    <source>
        <dbReference type="RuleBase" id="RU004181"/>
    </source>
</evidence>
<keyword evidence="4 9" id="KW-0812">Transmembrane</keyword>
<evidence type="ECO:0000256" key="3">
    <source>
        <dbReference type="ARBA" id="ARBA00022670"/>
    </source>
</evidence>
<feature type="transmembrane region" description="Helical" evidence="9">
    <location>
        <begin position="111"/>
        <end position="129"/>
    </location>
</feature>
<keyword evidence="2 9" id="KW-1003">Cell membrane</keyword>
<feature type="region of interest" description="Disordered" evidence="11">
    <location>
        <begin position="1"/>
        <end position="41"/>
    </location>
</feature>
<comment type="caution">
    <text evidence="12">The sequence shown here is derived from an EMBL/GenBank/DDBJ whole genome shotgun (WGS) entry which is preliminary data.</text>
</comment>
<evidence type="ECO:0000256" key="5">
    <source>
        <dbReference type="ARBA" id="ARBA00022750"/>
    </source>
</evidence>
<evidence type="ECO:0000256" key="6">
    <source>
        <dbReference type="ARBA" id="ARBA00022801"/>
    </source>
</evidence>
<evidence type="ECO:0000313" key="12">
    <source>
        <dbReference type="EMBL" id="PQO28241.1"/>
    </source>
</evidence>
<dbReference type="UniPathway" id="UPA00665"/>
<dbReference type="PANTHER" id="PTHR33695">
    <property type="entry name" value="LIPOPROTEIN SIGNAL PEPTIDASE"/>
    <property type="match status" value="1"/>
</dbReference>
<comment type="function">
    <text evidence="9">This protein specifically catalyzes the removal of signal peptides from prolipoproteins.</text>
</comment>
<feature type="compositionally biased region" description="Low complexity" evidence="11">
    <location>
        <begin position="16"/>
        <end position="32"/>
    </location>
</feature>
<dbReference type="Pfam" id="PF01252">
    <property type="entry name" value="Peptidase_A8"/>
    <property type="match status" value="1"/>
</dbReference>
<gene>
    <name evidence="9 12" type="primary">lspA</name>
    <name evidence="12" type="ORF">C5Y98_25425</name>
</gene>
<keyword evidence="6 9" id="KW-0378">Hydrolase</keyword>
<dbReference type="PRINTS" id="PR00781">
    <property type="entry name" value="LIPOSIGPTASE"/>
</dbReference>
<evidence type="ECO:0000256" key="2">
    <source>
        <dbReference type="ARBA" id="ARBA00022475"/>
    </source>
</evidence>
<evidence type="ECO:0000256" key="1">
    <source>
        <dbReference type="ARBA" id="ARBA00006139"/>
    </source>
</evidence>
<dbReference type="Proteomes" id="UP000239388">
    <property type="component" value="Unassembled WGS sequence"/>
</dbReference>
<evidence type="ECO:0000256" key="11">
    <source>
        <dbReference type="SAM" id="MobiDB-lite"/>
    </source>
</evidence>
<keyword evidence="5 9" id="KW-0064">Aspartyl protease</keyword>
<evidence type="ECO:0000256" key="7">
    <source>
        <dbReference type="ARBA" id="ARBA00022989"/>
    </source>
</evidence>
<comment type="subcellular location">
    <subcellularLocation>
        <location evidence="9">Cell membrane</location>
        <topology evidence="9">Multi-pass membrane protein</topology>
    </subcellularLocation>
</comment>
<reference evidence="12 13" key="1">
    <citation type="submission" date="2018-02" db="EMBL/GenBank/DDBJ databases">
        <title>Comparative genomes isolates from brazilian mangrove.</title>
        <authorList>
            <person name="Araujo J.E."/>
            <person name="Taketani R.G."/>
            <person name="Silva M.C.P."/>
            <person name="Loureco M.V."/>
            <person name="Andreote F.D."/>
        </authorList>
    </citation>
    <scope>NUCLEOTIDE SEQUENCE [LARGE SCALE GENOMIC DNA]</scope>
    <source>
        <strain evidence="12 13">NAP PRIS-MGV</strain>
    </source>
</reference>
<name>A0A2S8F7V0_9BACT</name>
<feature type="transmembrane region" description="Helical" evidence="9">
    <location>
        <begin position="49"/>
        <end position="74"/>
    </location>
</feature>
<keyword evidence="8 9" id="KW-0472">Membrane</keyword>
<accession>A0A2S8F7V0</accession>
<dbReference type="PANTHER" id="PTHR33695:SF1">
    <property type="entry name" value="LIPOPROTEIN SIGNAL PEPTIDASE"/>
    <property type="match status" value="1"/>
</dbReference>
<evidence type="ECO:0000256" key="4">
    <source>
        <dbReference type="ARBA" id="ARBA00022692"/>
    </source>
</evidence>
<evidence type="ECO:0000313" key="13">
    <source>
        <dbReference type="Proteomes" id="UP000239388"/>
    </source>
</evidence>
<dbReference type="GO" id="GO:0005886">
    <property type="term" value="C:plasma membrane"/>
    <property type="evidence" value="ECO:0007669"/>
    <property type="project" value="UniProtKB-SubCell"/>
</dbReference>
<dbReference type="GO" id="GO:0004190">
    <property type="term" value="F:aspartic-type endopeptidase activity"/>
    <property type="evidence" value="ECO:0007669"/>
    <property type="project" value="UniProtKB-UniRule"/>
</dbReference>
<organism evidence="12 13">
    <name type="scientific">Blastopirellula marina</name>
    <dbReference type="NCBI Taxonomy" id="124"/>
    <lineage>
        <taxon>Bacteria</taxon>
        <taxon>Pseudomonadati</taxon>
        <taxon>Planctomycetota</taxon>
        <taxon>Planctomycetia</taxon>
        <taxon>Pirellulales</taxon>
        <taxon>Pirellulaceae</taxon>
        <taxon>Blastopirellula</taxon>
    </lineage>
</organism>
<keyword evidence="3 9" id="KW-0645">Protease</keyword>
<sequence>MVRALNVDIGSKSRDSMPSPTPTTASTVPPSETKNHVDSPSSAIPLSRYVLFFGLSILGCGFDLWSKAAVFAWLGMPGQNRYFWFLEPYVGFQTSLNEGALFGLGQGYTPVFAVFSVIAAIGILYWLFVAKAAHDWLLTTALGLITGGIFGNLYDRLGIWGEAAVRDFILFRYNDEYVWPNFNVADSLLVVGAGLMLWHSFFVSQNSATFTESDSEAN</sequence>
<proteinExistence type="inferred from homology"/>
<comment type="catalytic activity">
    <reaction evidence="9">
        <text>Release of signal peptides from bacterial membrane prolipoproteins. Hydrolyzes -Xaa-Yaa-Zaa-|-(S,diacylglyceryl)Cys-, in which Xaa is hydrophobic (preferably Leu), and Yaa (Ala or Ser) and Zaa (Gly or Ala) have small, neutral side chains.</text>
        <dbReference type="EC" id="3.4.23.36"/>
    </reaction>
</comment>
<dbReference type="HAMAP" id="MF_00161">
    <property type="entry name" value="LspA"/>
    <property type="match status" value="1"/>
</dbReference>
<protein>
    <recommendedName>
        <fullName evidence="9">Lipoprotein signal peptidase</fullName>
        <ecNumber evidence="9">3.4.23.36</ecNumber>
    </recommendedName>
    <alternativeName>
        <fullName evidence="9">Prolipoprotein signal peptidase</fullName>
    </alternativeName>
    <alternativeName>
        <fullName evidence="9">Signal peptidase II</fullName>
        <shortName evidence="9">SPase II</shortName>
    </alternativeName>
</protein>
<dbReference type="EMBL" id="PUIB01000025">
    <property type="protein sequence ID" value="PQO28241.1"/>
    <property type="molecule type" value="Genomic_DNA"/>
</dbReference>
<evidence type="ECO:0000256" key="9">
    <source>
        <dbReference type="HAMAP-Rule" id="MF_00161"/>
    </source>
</evidence>
<dbReference type="GO" id="GO:0006508">
    <property type="term" value="P:proteolysis"/>
    <property type="evidence" value="ECO:0007669"/>
    <property type="project" value="UniProtKB-KW"/>
</dbReference>
<keyword evidence="7 9" id="KW-1133">Transmembrane helix</keyword>
<feature type="transmembrane region" description="Helical" evidence="9">
    <location>
        <begin position="177"/>
        <end position="198"/>
    </location>
</feature>
<evidence type="ECO:0000256" key="8">
    <source>
        <dbReference type="ARBA" id="ARBA00023136"/>
    </source>
</evidence>